<dbReference type="AlphaFoldDB" id="A0A224YGU0"/>
<reference evidence="1" key="1">
    <citation type="journal article" date="2017" name="Parasit. Vectors">
        <title>Sialotranscriptomics of Rhipicephalus zambeziensis reveals intricate expression profiles of secretory proteins and suggests tight temporal transcriptional regulation during blood-feeding.</title>
        <authorList>
            <person name="de Castro M.H."/>
            <person name="de Klerk D."/>
            <person name="Pienaar R."/>
            <person name="Rees D.J.G."/>
            <person name="Mans B.J."/>
        </authorList>
    </citation>
    <scope>NUCLEOTIDE SEQUENCE</scope>
    <source>
        <tissue evidence="1">Salivary glands</tissue>
    </source>
</reference>
<accession>A0A224YGU0</accession>
<organism evidence="1">
    <name type="scientific">Rhipicephalus zambeziensis</name>
    <dbReference type="NCBI Taxonomy" id="60191"/>
    <lineage>
        <taxon>Eukaryota</taxon>
        <taxon>Metazoa</taxon>
        <taxon>Ecdysozoa</taxon>
        <taxon>Arthropoda</taxon>
        <taxon>Chelicerata</taxon>
        <taxon>Arachnida</taxon>
        <taxon>Acari</taxon>
        <taxon>Parasitiformes</taxon>
        <taxon>Ixodida</taxon>
        <taxon>Ixodoidea</taxon>
        <taxon>Ixodidae</taxon>
        <taxon>Rhipicephalinae</taxon>
        <taxon>Rhipicephalus</taxon>
        <taxon>Rhipicephalus</taxon>
    </lineage>
</organism>
<evidence type="ECO:0000313" key="1">
    <source>
        <dbReference type="EMBL" id="MAA13423.1"/>
    </source>
</evidence>
<dbReference type="EMBL" id="GFPF01002277">
    <property type="protein sequence ID" value="MAA13423.1"/>
    <property type="molecule type" value="Transcribed_RNA"/>
</dbReference>
<name>A0A224YGU0_9ACAR</name>
<protein>
    <submittedName>
        <fullName evidence="1">Uncharacterized protein</fullName>
    </submittedName>
</protein>
<sequence length="110" mass="12200">MHCSRLLNRLLADDKNALLFLSSVLLALPFPSNLGNLGDCHRSQGQSKQKERFLMQMHTHSRFGQTCIQVVCADTRAKCLFDNRLCEMVNLGVNLLTAAGKSHCVGKLPC</sequence>
<proteinExistence type="predicted"/>